<dbReference type="AlphaFoldDB" id="A0A0D0HVE5"/>
<evidence type="ECO:0000313" key="2">
    <source>
        <dbReference type="Proteomes" id="UP000032120"/>
    </source>
</evidence>
<accession>A0A0D0HVE5</accession>
<protein>
    <recommendedName>
        <fullName evidence="3">Hydantoinase/oxoprolinase-like protein</fullName>
    </recommendedName>
</protein>
<dbReference type="EMBL" id="JXSQ01000032">
    <property type="protein sequence ID" value="KIP51516.1"/>
    <property type="molecule type" value="Genomic_DNA"/>
</dbReference>
<dbReference type="Proteomes" id="UP000032120">
    <property type="component" value="Unassembled WGS sequence"/>
</dbReference>
<dbReference type="OrthoDB" id="4988437at2"/>
<dbReference type="RefSeq" id="WP_042545252.1">
    <property type="nucleotide sequence ID" value="NZ_JXSQ01000032.1"/>
</dbReference>
<keyword evidence="2" id="KW-1185">Reference proteome</keyword>
<evidence type="ECO:0000313" key="1">
    <source>
        <dbReference type="EMBL" id="KIP51516.1"/>
    </source>
</evidence>
<proteinExistence type="predicted"/>
<gene>
    <name evidence="1" type="ORF">SD72_14845</name>
</gene>
<evidence type="ECO:0008006" key="3">
    <source>
        <dbReference type="Google" id="ProtNLM"/>
    </source>
</evidence>
<sequence>MRLGLESSAAGVRLAVVDGGEVAYTAEVPPQRDLRAGLAAARASLPRAIGAAVTEVRIAAVPGAEDLELGALGHVRIAAPTMPALAPFASWPASLVAELGGRVATVTGGSDFVGNSAAAAPEVQLREAKERLLAAGATRLTVAAAGATSAPWIERQAASVLAAGEVALATAVTPAHTIGGTGLREREHAAVLNAGLRGWAERVVSDARTVFPDLPIGFAHGLGGYGSPEELVRFPLGSVHGRVRAAALGVMRLRGVNDAVLAVLDPTRSVLVGLTSGVLDRADVERLWGITHNSLALDLVELGTSESGDHSLATLAPGDLAATPELARVLARRPGYPVVAVGAVAAVHGAEPFAIALGAALGTVTVALERVVPRPPGGEPAASHGATGLIEEAETRAILAGADPLRLGEATVDRRPLAYVADRVDTVRVRVNGAPE</sequence>
<name>A0A0D0HVE5_9MICO</name>
<reference evidence="1 2" key="1">
    <citation type="submission" date="2015-01" db="EMBL/GenBank/DDBJ databases">
        <title>Draft genome sequence of Leucobacter komagatae strain VKM ST2845.</title>
        <authorList>
            <person name="Karlyshev A.V."/>
            <person name="Kudryashova E.B."/>
        </authorList>
    </citation>
    <scope>NUCLEOTIDE SEQUENCE [LARGE SCALE GENOMIC DNA]</scope>
    <source>
        <strain evidence="1 2">VKM ST2845</strain>
    </source>
</reference>
<organism evidence="1 2">
    <name type="scientific">Leucobacter komagatae</name>
    <dbReference type="NCBI Taxonomy" id="55969"/>
    <lineage>
        <taxon>Bacteria</taxon>
        <taxon>Bacillati</taxon>
        <taxon>Actinomycetota</taxon>
        <taxon>Actinomycetes</taxon>
        <taxon>Micrococcales</taxon>
        <taxon>Microbacteriaceae</taxon>
        <taxon>Leucobacter</taxon>
    </lineage>
</organism>
<comment type="caution">
    <text evidence="1">The sequence shown here is derived from an EMBL/GenBank/DDBJ whole genome shotgun (WGS) entry which is preliminary data.</text>
</comment>